<comment type="caution">
    <text evidence="2">The sequence shown here is derived from an EMBL/GenBank/DDBJ whole genome shotgun (WGS) entry which is preliminary data.</text>
</comment>
<feature type="compositionally biased region" description="Basic residues" evidence="1">
    <location>
        <begin position="33"/>
        <end position="43"/>
    </location>
</feature>
<evidence type="ECO:0000313" key="3">
    <source>
        <dbReference type="Proteomes" id="UP000655443"/>
    </source>
</evidence>
<dbReference type="EMBL" id="BMVG01000062">
    <property type="protein sequence ID" value="GHE15407.1"/>
    <property type="molecule type" value="Genomic_DNA"/>
</dbReference>
<accession>A0A918YTX0</accession>
<feature type="region of interest" description="Disordered" evidence="1">
    <location>
        <begin position="30"/>
        <end position="94"/>
    </location>
</feature>
<gene>
    <name evidence="2" type="ORF">GCM10010339_90010</name>
</gene>
<reference evidence="2" key="2">
    <citation type="submission" date="2020-09" db="EMBL/GenBank/DDBJ databases">
        <authorList>
            <person name="Sun Q."/>
            <person name="Ohkuma M."/>
        </authorList>
    </citation>
    <scope>NUCLEOTIDE SEQUENCE</scope>
    <source>
        <strain evidence="2">JCM 4714</strain>
    </source>
</reference>
<dbReference type="AlphaFoldDB" id="A0A918YTX0"/>
<proteinExistence type="predicted"/>
<feature type="compositionally biased region" description="Low complexity" evidence="1">
    <location>
        <begin position="69"/>
        <end position="83"/>
    </location>
</feature>
<organism evidence="2 3">
    <name type="scientific">Streptomyces alanosinicus</name>
    <dbReference type="NCBI Taxonomy" id="68171"/>
    <lineage>
        <taxon>Bacteria</taxon>
        <taxon>Bacillati</taxon>
        <taxon>Actinomycetota</taxon>
        <taxon>Actinomycetes</taxon>
        <taxon>Kitasatosporales</taxon>
        <taxon>Streptomycetaceae</taxon>
        <taxon>Streptomyces</taxon>
    </lineage>
</organism>
<feature type="compositionally biased region" description="Basic and acidic residues" evidence="1">
    <location>
        <begin position="44"/>
        <end position="53"/>
    </location>
</feature>
<protein>
    <submittedName>
        <fullName evidence="2">Uncharacterized protein</fullName>
    </submittedName>
</protein>
<name>A0A918YTX0_9ACTN</name>
<dbReference type="Proteomes" id="UP000655443">
    <property type="component" value="Unassembled WGS sequence"/>
</dbReference>
<evidence type="ECO:0000256" key="1">
    <source>
        <dbReference type="SAM" id="MobiDB-lite"/>
    </source>
</evidence>
<evidence type="ECO:0000313" key="2">
    <source>
        <dbReference type="EMBL" id="GHE15407.1"/>
    </source>
</evidence>
<sequence length="143" mass="15612">MRVTTSFGTAFSRAANGGELQGLAQHQYGSLPRRQRLHRRHQREPHVGPRLRIEPCVGERLQPGDVETGVSGAPGSSLGAPSPDGNGRRARPSRAVRHALVAIRYSHVRTDARVRSYRSRAFQAHSIVSCTRSSASSNEPGIR</sequence>
<keyword evidence="3" id="KW-1185">Reference proteome</keyword>
<reference evidence="2" key="1">
    <citation type="journal article" date="2014" name="Int. J. Syst. Evol. Microbiol.">
        <title>Complete genome sequence of Corynebacterium casei LMG S-19264T (=DSM 44701T), isolated from a smear-ripened cheese.</title>
        <authorList>
            <consortium name="US DOE Joint Genome Institute (JGI-PGF)"/>
            <person name="Walter F."/>
            <person name="Albersmeier A."/>
            <person name="Kalinowski J."/>
            <person name="Ruckert C."/>
        </authorList>
    </citation>
    <scope>NUCLEOTIDE SEQUENCE</scope>
    <source>
        <strain evidence="2">JCM 4714</strain>
    </source>
</reference>